<dbReference type="AlphaFoldDB" id="A0A8S3YZV8"/>
<dbReference type="InterPro" id="IPR001024">
    <property type="entry name" value="PLAT/LH2_dom"/>
</dbReference>
<dbReference type="PIRSF" id="PIRSF000865">
    <property type="entry name" value="Lipoprotein_lipase_LIPH"/>
    <property type="match status" value="1"/>
</dbReference>
<reference evidence="11" key="1">
    <citation type="submission" date="2021-04" db="EMBL/GenBank/DDBJ databases">
        <authorList>
            <consortium name="Molecular Ecology Group"/>
        </authorList>
    </citation>
    <scope>NUCLEOTIDE SEQUENCE</scope>
</reference>
<feature type="active site" description="Charge relay system" evidence="5">
    <location>
        <position position="208"/>
    </location>
</feature>
<feature type="chain" id="PRO_5035940319" description="Pancreatic triacylglycerol lipase" evidence="8">
    <location>
        <begin position="17"/>
        <end position="497"/>
    </location>
</feature>
<accession>A0A8S3YZV8</accession>
<organism evidence="11 12">
    <name type="scientific">Candidula unifasciata</name>
    <dbReference type="NCBI Taxonomy" id="100452"/>
    <lineage>
        <taxon>Eukaryota</taxon>
        <taxon>Metazoa</taxon>
        <taxon>Spiralia</taxon>
        <taxon>Lophotrochozoa</taxon>
        <taxon>Mollusca</taxon>
        <taxon>Gastropoda</taxon>
        <taxon>Heterobranchia</taxon>
        <taxon>Euthyneura</taxon>
        <taxon>Panpulmonata</taxon>
        <taxon>Eupulmonata</taxon>
        <taxon>Stylommatophora</taxon>
        <taxon>Helicina</taxon>
        <taxon>Helicoidea</taxon>
        <taxon>Geomitridae</taxon>
        <taxon>Candidula</taxon>
    </lineage>
</organism>
<sequence>MTVLFLFALLVDVIEMKTVDLNVPEAVQKRSSVCYGSLGCFSTDPPFTGSVRPISVIPESPDTIQSRFLLYARESKTVAQSLDPRHPENVGTSWSRFKQRPTKFIVHGFLDNVNISPWMLEMKDELLTHGDYNVVIVDWSGGNLPPYDQASSNTRLVGAQIAAVINQLIKSTEVSASSFHIIGHSLGSHVAGYAGERVPGMGRITGLDPAGPYFENTDKSVRLDPSDAVFVDTIHTDANNLLQLGFGMKEAVGHSDFYPNLGHDQPGCTRDPIINIIESGLVQGMEEVAACNHLRSIKYFSESINSQCPFLGFPCDSEEDFENNACHSCTSAGCAAMGFNANQHIPPNGQQVKYYLTTADRAPFCRYHLDFTLKFSSGRGQEERGTVSVVVNGNKGSSGSIPLMGASDPVNFKPGYSYKFYVLVPSDVGSVQSVTFSWSHSSSLTDPLHWNILGLRHPTLYLDEIDVYQEEAGVDVHLCSGAKSVETDHSLTVATRC</sequence>
<feature type="binding site" evidence="6">
    <location>
        <position position="222"/>
    </location>
    <ligand>
        <name>Ca(2+)</name>
        <dbReference type="ChEBI" id="CHEBI:29108"/>
    </ligand>
</feature>
<name>A0A8S3YZV8_9EUPU</name>
<proteinExistence type="inferred from homology"/>
<evidence type="ECO:0008006" key="13">
    <source>
        <dbReference type="Google" id="ProtNLM"/>
    </source>
</evidence>
<dbReference type="SUPFAM" id="SSF53474">
    <property type="entry name" value="alpha/beta-Hydrolases"/>
    <property type="match status" value="1"/>
</dbReference>
<feature type="active site" description="Nucleophile" evidence="5">
    <location>
        <position position="185"/>
    </location>
</feature>
<keyword evidence="6" id="KW-0106">Calcium</keyword>
<comment type="similarity">
    <text evidence="2 7">Belongs to the AB hydrolase superfamily. Lipase family.</text>
</comment>
<evidence type="ECO:0000313" key="12">
    <source>
        <dbReference type="Proteomes" id="UP000678393"/>
    </source>
</evidence>
<dbReference type="GO" id="GO:0046872">
    <property type="term" value="F:metal ion binding"/>
    <property type="evidence" value="ECO:0007669"/>
    <property type="project" value="UniProtKB-KW"/>
</dbReference>
<feature type="binding site" evidence="6">
    <location>
        <position position="224"/>
    </location>
    <ligand>
        <name>Ca(2+)</name>
        <dbReference type="ChEBI" id="CHEBI:29108"/>
    </ligand>
</feature>
<evidence type="ECO:0000256" key="7">
    <source>
        <dbReference type="RuleBase" id="RU004262"/>
    </source>
</evidence>
<evidence type="ECO:0000256" key="4">
    <source>
        <dbReference type="ARBA" id="ARBA00023157"/>
    </source>
</evidence>
<dbReference type="SUPFAM" id="SSF49723">
    <property type="entry name" value="Lipase/lipooxygenase domain (PLAT/LH2 domain)"/>
    <property type="match status" value="1"/>
</dbReference>
<dbReference type="GO" id="GO:0004806">
    <property type="term" value="F:triacylglycerol lipase activity"/>
    <property type="evidence" value="ECO:0007669"/>
    <property type="project" value="InterPro"/>
</dbReference>
<evidence type="ECO:0000259" key="9">
    <source>
        <dbReference type="Pfam" id="PF00151"/>
    </source>
</evidence>
<evidence type="ECO:0000256" key="3">
    <source>
        <dbReference type="ARBA" id="ARBA00022525"/>
    </source>
</evidence>
<feature type="binding site" evidence="6">
    <location>
        <position position="227"/>
    </location>
    <ligand>
        <name>Ca(2+)</name>
        <dbReference type="ChEBI" id="CHEBI:29108"/>
    </ligand>
</feature>
<dbReference type="PANTHER" id="PTHR11610:SF185">
    <property type="entry name" value="LD47264P"/>
    <property type="match status" value="1"/>
</dbReference>
<keyword evidence="4" id="KW-1015">Disulfide bond</keyword>
<dbReference type="InterPro" id="IPR029058">
    <property type="entry name" value="AB_hydrolase_fold"/>
</dbReference>
<dbReference type="Proteomes" id="UP000678393">
    <property type="component" value="Unassembled WGS sequence"/>
</dbReference>
<dbReference type="GO" id="GO:0005615">
    <property type="term" value="C:extracellular space"/>
    <property type="evidence" value="ECO:0007669"/>
    <property type="project" value="TreeGrafter"/>
</dbReference>
<dbReference type="InterPro" id="IPR036392">
    <property type="entry name" value="PLAT/LH2_dom_sf"/>
</dbReference>
<dbReference type="InterPro" id="IPR033906">
    <property type="entry name" value="Lipase_N"/>
</dbReference>
<dbReference type="Pfam" id="PF00151">
    <property type="entry name" value="Lipase"/>
    <property type="match status" value="1"/>
</dbReference>
<protein>
    <recommendedName>
        <fullName evidence="13">Pancreatic triacylglycerol lipase</fullName>
    </recommendedName>
</protein>
<feature type="active site" description="Charge relay system" evidence="5">
    <location>
        <position position="293"/>
    </location>
</feature>
<dbReference type="InterPro" id="IPR016272">
    <property type="entry name" value="Lipase_LIPH"/>
</dbReference>
<dbReference type="InterPro" id="IPR013818">
    <property type="entry name" value="Lipase"/>
</dbReference>
<dbReference type="Gene3D" id="2.60.60.20">
    <property type="entry name" value="PLAT/LH2 domain"/>
    <property type="match status" value="1"/>
</dbReference>
<dbReference type="CDD" id="cd00707">
    <property type="entry name" value="Pancreat_lipase_like"/>
    <property type="match status" value="1"/>
</dbReference>
<keyword evidence="3" id="KW-0964">Secreted</keyword>
<evidence type="ECO:0000313" key="11">
    <source>
        <dbReference type="EMBL" id="CAG5122259.1"/>
    </source>
</evidence>
<evidence type="ECO:0000256" key="2">
    <source>
        <dbReference type="ARBA" id="ARBA00010701"/>
    </source>
</evidence>
<dbReference type="EMBL" id="CAJHNH020001248">
    <property type="protein sequence ID" value="CAG5122259.1"/>
    <property type="molecule type" value="Genomic_DNA"/>
</dbReference>
<evidence type="ECO:0000256" key="6">
    <source>
        <dbReference type="PIRSR" id="PIRSR000865-2"/>
    </source>
</evidence>
<dbReference type="InterPro" id="IPR000734">
    <property type="entry name" value="TAG_lipase"/>
</dbReference>
<dbReference type="Gene3D" id="3.40.50.1820">
    <property type="entry name" value="alpha/beta hydrolase"/>
    <property type="match status" value="1"/>
</dbReference>
<dbReference type="PRINTS" id="PR00821">
    <property type="entry name" value="TAGLIPASE"/>
</dbReference>
<dbReference type="GO" id="GO:0016042">
    <property type="term" value="P:lipid catabolic process"/>
    <property type="evidence" value="ECO:0007669"/>
    <property type="project" value="TreeGrafter"/>
</dbReference>
<evidence type="ECO:0000256" key="8">
    <source>
        <dbReference type="SAM" id="SignalP"/>
    </source>
</evidence>
<feature type="signal peptide" evidence="8">
    <location>
        <begin position="1"/>
        <end position="16"/>
    </location>
</feature>
<gene>
    <name evidence="11" type="ORF">CUNI_LOCUS7817</name>
</gene>
<dbReference type="OrthoDB" id="199913at2759"/>
<evidence type="ECO:0000256" key="1">
    <source>
        <dbReference type="ARBA" id="ARBA00004613"/>
    </source>
</evidence>
<evidence type="ECO:0000256" key="5">
    <source>
        <dbReference type="PIRSR" id="PIRSR000865-1"/>
    </source>
</evidence>
<dbReference type="PANTHER" id="PTHR11610">
    <property type="entry name" value="LIPASE"/>
    <property type="match status" value="1"/>
</dbReference>
<feature type="domain" description="Lipase" evidence="9">
    <location>
        <begin position="32"/>
        <end position="364"/>
    </location>
</feature>
<dbReference type="Pfam" id="PF01477">
    <property type="entry name" value="PLAT"/>
    <property type="match status" value="1"/>
</dbReference>
<dbReference type="FunFam" id="3.40.50.1820:FF:000033">
    <property type="entry name" value="Pancreatic triacylglycerol lipase"/>
    <property type="match status" value="1"/>
</dbReference>
<evidence type="ECO:0000259" key="10">
    <source>
        <dbReference type="Pfam" id="PF01477"/>
    </source>
</evidence>
<feature type="domain" description="PLAT" evidence="10">
    <location>
        <begin position="371"/>
        <end position="480"/>
    </location>
</feature>
<dbReference type="PRINTS" id="PR00823">
    <property type="entry name" value="PANCLIPASE"/>
</dbReference>
<dbReference type="InterPro" id="IPR002331">
    <property type="entry name" value="Lipase_panc"/>
</dbReference>
<comment type="caution">
    <text evidence="11">The sequence shown here is derived from an EMBL/GenBank/DDBJ whole genome shotgun (WGS) entry which is preliminary data.</text>
</comment>
<comment type="subcellular location">
    <subcellularLocation>
        <location evidence="1">Secreted</location>
    </subcellularLocation>
</comment>
<keyword evidence="8" id="KW-0732">Signal</keyword>
<keyword evidence="12" id="KW-1185">Reference proteome</keyword>
<keyword evidence="6" id="KW-0479">Metal-binding</keyword>